<reference evidence="1" key="1">
    <citation type="submission" date="2019-04" db="EMBL/GenBank/DDBJ databases">
        <authorList>
            <person name="Brambilla D."/>
        </authorList>
    </citation>
    <scope>NUCLEOTIDE SEQUENCE</scope>
    <source>
        <strain evidence="1">BAL1</strain>
    </source>
</reference>
<proteinExistence type="predicted"/>
<sequence length="701" mass="79766">MVKNLNLCSLLDIDDLPTRNQALRRAFAAFSELIDVTGDESSALTILVNLTFPKAKVDDLLDAKLAKKTLGDQSHIDACISEVQWFHTHNLKYPDIRVSKQNLIVSSPLLQQSILSSANCQRTLGWSHDSARVNLSKLFGCHFIWDGKVTCLGLLLIEDASHWKSAFQKLGMTVKQFTNVCSRVKSLLPEQLHPASVDKYSAQVRMPYHDGYVAITPVVSHALQSELQQAAINKFGKFTSIEFTRPASVSELVASLGGNVQVLNYPPRINLKPHGIRDSQLSKLLSDKPVFNHDALSRFNFIKVIETLVSNRMPLALKQRRQQKVASIKQIRTTLIEWLAPMLEWRLEISEEKISASELEVINRSLEYQFLTFEKEQLYELLKPLLGLINTELSNSNATRQYAFHQHLMPYLRNGLSWLLSQIASNQTHPQKTYDSQNSQRYLYLKCIRVFDAQALSNPYCSGIPSLTAVWGMMHNYQRRLNEGLNAKLRMTSFSWFISQYSAVGGKKLPEFRMQGLRENQFRRPGITDNRYCDFTFDLIIHINGYEDDLKILDTEHEMLKASFPANLAGGVMHPPELDTAGKWCELYQCETDLFTKIRTLPASGKWVMPTNHLIESVGDLFFLLDKNPSLCPTMFGYLPLTKPIKRVGSLEPLHCYAEPAIGVVECISAIQVRLQGQANYFKKAFWMLEAKEQSMLMKRI</sequence>
<dbReference type="Pfam" id="PF09614">
    <property type="entry name" value="Cas_Csy2"/>
    <property type="match status" value="1"/>
</dbReference>
<dbReference type="EMBL" id="CAAJGR010000073">
    <property type="protein sequence ID" value="VHO02702.1"/>
    <property type="molecule type" value="Genomic_DNA"/>
</dbReference>
<name>A0A486XMD5_9GAMM</name>
<gene>
    <name evidence="1" type="ORF">BAL341_947</name>
</gene>
<dbReference type="InterPro" id="IPR013398">
    <property type="entry name" value="CRISPR-assoc_prot_Csy2"/>
</dbReference>
<organism evidence="1">
    <name type="scientific">Rheinheimera sp. BAL341</name>
    <dbReference type="NCBI Taxonomy" id="1708203"/>
    <lineage>
        <taxon>Bacteria</taxon>
        <taxon>Pseudomonadati</taxon>
        <taxon>Pseudomonadota</taxon>
        <taxon>Gammaproteobacteria</taxon>
        <taxon>Chromatiales</taxon>
        <taxon>Chromatiaceae</taxon>
        <taxon>Rheinheimera</taxon>
    </lineage>
</organism>
<evidence type="ECO:0000313" key="1">
    <source>
        <dbReference type="EMBL" id="VHO02702.1"/>
    </source>
</evidence>
<dbReference type="AlphaFoldDB" id="A0A486XMD5"/>
<protein>
    <submittedName>
        <fullName evidence="1">Uncharacterized protein</fullName>
    </submittedName>
</protein>
<accession>A0A486XMD5</accession>